<dbReference type="RefSeq" id="WP_188394239.1">
    <property type="nucleotide sequence ID" value="NZ_BMCG01000001.1"/>
</dbReference>
<feature type="domain" description="DJ-1/PfpI" evidence="1">
    <location>
        <begin position="9"/>
        <end position="165"/>
    </location>
</feature>
<protein>
    <submittedName>
        <fullName evidence="2">AraC family transcriptional regulator</fullName>
    </submittedName>
</protein>
<evidence type="ECO:0000259" key="1">
    <source>
        <dbReference type="Pfam" id="PF01965"/>
    </source>
</evidence>
<dbReference type="AlphaFoldDB" id="A0A8J2UKN1"/>
<accession>A0A8J2UKN1</accession>
<name>A0A8J2UKN1_9BURK</name>
<dbReference type="Gene3D" id="3.40.50.880">
    <property type="match status" value="1"/>
</dbReference>
<dbReference type="CDD" id="cd03139">
    <property type="entry name" value="GATase1_PfpI_2"/>
    <property type="match status" value="1"/>
</dbReference>
<dbReference type="InterPro" id="IPR002818">
    <property type="entry name" value="DJ-1/PfpI"/>
</dbReference>
<gene>
    <name evidence="2" type="ORF">GCM10007205_01180</name>
</gene>
<reference evidence="2" key="1">
    <citation type="journal article" date="2014" name="Int. J. Syst. Evol. Microbiol.">
        <title>Complete genome sequence of Corynebacterium casei LMG S-19264T (=DSM 44701T), isolated from a smear-ripened cheese.</title>
        <authorList>
            <consortium name="US DOE Joint Genome Institute (JGI-PGF)"/>
            <person name="Walter F."/>
            <person name="Albersmeier A."/>
            <person name="Kalinowski J."/>
            <person name="Ruckert C."/>
        </authorList>
    </citation>
    <scope>NUCLEOTIDE SEQUENCE</scope>
    <source>
        <strain evidence="2">CCM 7086</strain>
    </source>
</reference>
<dbReference type="Proteomes" id="UP000620266">
    <property type="component" value="Unassembled WGS sequence"/>
</dbReference>
<dbReference type="PANTHER" id="PTHR43130">
    <property type="entry name" value="ARAC-FAMILY TRANSCRIPTIONAL REGULATOR"/>
    <property type="match status" value="1"/>
</dbReference>
<keyword evidence="3" id="KW-1185">Reference proteome</keyword>
<sequence length="216" mass="23165">MLFGVLIYEDVEPIDLATVGVLSMARRIRPEIAICTIAPQRGPVRLSNGLVVQADYGLDDAPQTDALIVTGGPGWCRQAENEALLAFLRARAAHGVLASVCTGGMILAASGVLDGKSATTKREVVDPEYPPIRILRERYAEIDVREGVLVDNGAVVTGGGVSLCIDTTLFLLEKLFDAETAAETARIMEYAVARDANRRAFPPIISDGQNGRQESR</sequence>
<evidence type="ECO:0000313" key="2">
    <source>
        <dbReference type="EMBL" id="GGB95697.1"/>
    </source>
</evidence>
<comment type="caution">
    <text evidence="2">The sequence shown here is derived from an EMBL/GenBank/DDBJ whole genome shotgun (WGS) entry which is preliminary data.</text>
</comment>
<dbReference type="InterPro" id="IPR029062">
    <property type="entry name" value="Class_I_gatase-like"/>
</dbReference>
<dbReference type="GO" id="GO:0006355">
    <property type="term" value="P:regulation of DNA-templated transcription"/>
    <property type="evidence" value="ECO:0007669"/>
    <property type="project" value="TreeGrafter"/>
</dbReference>
<dbReference type="EMBL" id="BMCG01000001">
    <property type="protein sequence ID" value="GGB95697.1"/>
    <property type="molecule type" value="Genomic_DNA"/>
</dbReference>
<dbReference type="InterPro" id="IPR052158">
    <property type="entry name" value="INH-QAR"/>
</dbReference>
<dbReference type="Pfam" id="PF01965">
    <property type="entry name" value="DJ-1_PfpI"/>
    <property type="match status" value="1"/>
</dbReference>
<proteinExistence type="predicted"/>
<evidence type="ECO:0000313" key="3">
    <source>
        <dbReference type="Proteomes" id="UP000620266"/>
    </source>
</evidence>
<organism evidence="2 3">
    <name type="scientific">Oxalicibacterium flavum</name>
    <dbReference type="NCBI Taxonomy" id="179467"/>
    <lineage>
        <taxon>Bacteria</taxon>
        <taxon>Pseudomonadati</taxon>
        <taxon>Pseudomonadota</taxon>
        <taxon>Betaproteobacteria</taxon>
        <taxon>Burkholderiales</taxon>
        <taxon>Oxalobacteraceae</taxon>
        <taxon>Oxalicibacterium</taxon>
    </lineage>
</organism>
<dbReference type="SUPFAM" id="SSF52317">
    <property type="entry name" value="Class I glutamine amidotransferase-like"/>
    <property type="match status" value="1"/>
</dbReference>
<dbReference type="PANTHER" id="PTHR43130:SF3">
    <property type="entry name" value="HTH-TYPE TRANSCRIPTIONAL REGULATOR RV1931C"/>
    <property type="match status" value="1"/>
</dbReference>
<reference evidence="2" key="2">
    <citation type="submission" date="2020-09" db="EMBL/GenBank/DDBJ databases">
        <authorList>
            <person name="Sun Q."/>
            <person name="Sedlacek I."/>
        </authorList>
    </citation>
    <scope>NUCLEOTIDE SEQUENCE</scope>
    <source>
        <strain evidence="2">CCM 7086</strain>
    </source>
</reference>